<keyword evidence="2" id="KW-1185">Reference proteome</keyword>
<dbReference type="EMBL" id="JAPDGR010000503">
    <property type="protein sequence ID" value="KAJ2989679.1"/>
    <property type="molecule type" value="Genomic_DNA"/>
</dbReference>
<comment type="caution">
    <text evidence="1">The sequence shown here is derived from an EMBL/GenBank/DDBJ whole genome shotgun (WGS) entry which is preliminary data.</text>
</comment>
<evidence type="ECO:0000313" key="2">
    <source>
        <dbReference type="Proteomes" id="UP001143856"/>
    </source>
</evidence>
<protein>
    <submittedName>
        <fullName evidence="1">Uncharacterized protein</fullName>
    </submittedName>
</protein>
<dbReference type="Proteomes" id="UP001143856">
    <property type="component" value="Unassembled WGS sequence"/>
</dbReference>
<accession>A0ACC1PBG6</accession>
<sequence length="507" mass="53931">MKHLLLFLLGGSMAFLVDSNRHSDPRAQALDRVVGGNDKNQTENSETVNSSSPTPQPPLIETRKVTTTLISVIYHTSTVLDTVVFTNHDVTTKFVTSTVTREKVDVATVTNYVTSTKIAKGFLPENDKRTEHVMGRRTRPITPTATTTQRACRTNRENIGVLPKRAVTSYVYDIVSVFETRSSVTTDTRTVVSEVKSISTQFSTITSTLFKDAKSTTTVVSTVIVTSTQAVVSIQAVTSTPEPSTTTSLTESTTTETPSTTVVETTTTMDATSSESSEAATSSTATDSGSTSSQSVATEALTTSSTSASSSSESSAAAPTSSDISPGSSGERADLSTEAKAGIGAGAGAGSLALLGAVAFFALRRRRRAASILSHNDSQDPIAPGAGADSTPPPPPTRYSHLDGRNVSYKERAETLARSMEHMDQPAPTPTAQDYDQSGSFSPISLGASPVTPAEIMGYEDRRAGAHQGNNTMENTGWNMDQYTRHHEIPPFPHPSHSQYPRRAHGW</sequence>
<reference evidence="1" key="1">
    <citation type="submission" date="2022-10" db="EMBL/GenBank/DDBJ databases">
        <title>Genome Sequence of Xylaria curta.</title>
        <authorList>
            <person name="Buettner E."/>
        </authorList>
    </citation>
    <scope>NUCLEOTIDE SEQUENCE</scope>
    <source>
        <strain evidence="1">Babe10</strain>
    </source>
</reference>
<organism evidence="1 2">
    <name type="scientific">Xylaria curta</name>
    <dbReference type="NCBI Taxonomy" id="42375"/>
    <lineage>
        <taxon>Eukaryota</taxon>
        <taxon>Fungi</taxon>
        <taxon>Dikarya</taxon>
        <taxon>Ascomycota</taxon>
        <taxon>Pezizomycotina</taxon>
        <taxon>Sordariomycetes</taxon>
        <taxon>Xylariomycetidae</taxon>
        <taxon>Xylariales</taxon>
        <taxon>Xylariaceae</taxon>
        <taxon>Xylaria</taxon>
    </lineage>
</organism>
<proteinExistence type="predicted"/>
<evidence type="ECO:0000313" key="1">
    <source>
        <dbReference type="EMBL" id="KAJ2989679.1"/>
    </source>
</evidence>
<gene>
    <name evidence="1" type="ORF">NUW58_g3347</name>
</gene>
<name>A0ACC1PBG6_9PEZI</name>